<dbReference type="AlphaFoldDB" id="A0A2K8U6I4"/>
<proteinExistence type="predicted"/>
<dbReference type="Pfam" id="PF01850">
    <property type="entry name" value="PIN"/>
    <property type="match status" value="1"/>
</dbReference>
<dbReference type="EMBL" id="CP020370">
    <property type="protein sequence ID" value="AUB81183.1"/>
    <property type="molecule type" value="Genomic_DNA"/>
</dbReference>
<keyword evidence="3" id="KW-1185">Reference proteome</keyword>
<reference evidence="2 3" key="1">
    <citation type="submission" date="2017-03" db="EMBL/GenBank/DDBJ databases">
        <title>Complete genome sequence of Candidatus 'Thiodictyon syntrophicum' sp. nov. strain Cad16T, a photolithoautotroph purple sulfur bacterium isolated from an alpine meromictic lake.</title>
        <authorList>
            <person name="Luedin S.M."/>
            <person name="Pothier J.F."/>
            <person name="Danza F."/>
            <person name="Storelli N."/>
            <person name="Wittwer M."/>
            <person name="Tonolla M."/>
        </authorList>
    </citation>
    <scope>NUCLEOTIDE SEQUENCE [LARGE SCALE GENOMIC DNA]</scope>
    <source>
        <strain evidence="2 3">Cad16T</strain>
    </source>
</reference>
<feature type="domain" description="PIN" evidence="1">
    <location>
        <begin position="48"/>
        <end position="103"/>
    </location>
</feature>
<dbReference type="KEGG" id="tsy:THSYN_09625"/>
<accession>A0A2K8U6I4</accession>
<dbReference type="OrthoDB" id="5624224at2"/>
<dbReference type="Proteomes" id="UP000232638">
    <property type="component" value="Chromosome"/>
</dbReference>
<dbReference type="InterPro" id="IPR002716">
    <property type="entry name" value="PIN_dom"/>
</dbReference>
<sequence length="127" mass="14105">MRLETEAKLVLQDRVREGACDLVWSAILDFKNAKNPFAARRQAIGKWRALAVECVTIDESVLARAREAMDLGLGEYDALHVGAAIAGRADMLVTTDDKLLRRVRAMPDLTALPPGEALAVLERWYEN</sequence>
<evidence type="ECO:0000313" key="3">
    <source>
        <dbReference type="Proteomes" id="UP000232638"/>
    </source>
</evidence>
<gene>
    <name evidence="2" type="ORF">THSYN_09625</name>
</gene>
<evidence type="ECO:0000313" key="2">
    <source>
        <dbReference type="EMBL" id="AUB81183.1"/>
    </source>
</evidence>
<dbReference type="SUPFAM" id="SSF88723">
    <property type="entry name" value="PIN domain-like"/>
    <property type="match status" value="1"/>
</dbReference>
<name>A0A2K8U6I4_9GAMM</name>
<evidence type="ECO:0000259" key="1">
    <source>
        <dbReference type="Pfam" id="PF01850"/>
    </source>
</evidence>
<protein>
    <recommendedName>
        <fullName evidence="1">PIN domain-containing protein</fullName>
    </recommendedName>
</protein>
<dbReference type="InterPro" id="IPR029060">
    <property type="entry name" value="PIN-like_dom_sf"/>
</dbReference>
<organism evidence="2 3">
    <name type="scientific">Candidatus Thiodictyon syntrophicum</name>
    <dbReference type="NCBI Taxonomy" id="1166950"/>
    <lineage>
        <taxon>Bacteria</taxon>
        <taxon>Pseudomonadati</taxon>
        <taxon>Pseudomonadota</taxon>
        <taxon>Gammaproteobacteria</taxon>
        <taxon>Chromatiales</taxon>
        <taxon>Chromatiaceae</taxon>
        <taxon>Thiodictyon</taxon>
    </lineage>
</organism>